<name>A0A382NH95_9ZZZZ</name>
<evidence type="ECO:0000313" key="2">
    <source>
        <dbReference type="EMBL" id="SVC60060.1"/>
    </source>
</evidence>
<protein>
    <recommendedName>
        <fullName evidence="1">Virulence factor domain-containing protein</fullName>
    </recommendedName>
</protein>
<accession>A0A382NH95</accession>
<sequence length="121" mass="13542">MFISIGDLVMARVRVMYWKEIPVQVQAEDADGRVTRQLDERFQKAVDAVAMIDGSQGTDEYLEGWQFGPYFEQDGPAADSAESVAGKLEQMPENFVRKILELQKSGGRIVQPGSIDSWSDI</sequence>
<reference evidence="2" key="1">
    <citation type="submission" date="2018-05" db="EMBL/GenBank/DDBJ databases">
        <authorList>
            <person name="Lanie J.A."/>
            <person name="Ng W.-L."/>
            <person name="Kazmierczak K.M."/>
            <person name="Andrzejewski T.M."/>
            <person name="Davidsen T.M."/>
            <person name="Wayne K.J."/>
            <person name="Tettelin H."/>
            <person name="Glass J.I."/>
            <person name="Rusch D."/>
            <person name="Podicherti R."/>
            <person name="Tsui H.-C.T."/>
            <person name="Winkler M.E."/>
        </authorList>
    </citation>
    <scope>NUCLEOTIDE SEQUENCE</scope>
</reference>
<evidence type="ECO:0000259" key="1">
    <source>
        <dbReference type="Pfam" id="PF13769"/>
    </source>
</evidence>
<proteinExistence type="predicted"/>
<gene>
    <name evidence="2" type="ORF">METZ01_LOCUS312914</name>
</gene>
<organism evidence="2">
    <name type="scientific">marine metagenome</name>
    <dbReference type="NCBI Taxonomy" id="408172"/>
    <lineage>
        <taxon>unclassified sequences</taxon>
        <taxon>metagenomes</taxon>
        <taxon>ecological metagenomes</taxon>
    </lineage>
</organism>
<feature type="domain" description="Virulence factor" evidence="1">
    <location>
        <begin position="17"/>
        <end position="90"/>
    </location>
</feature>
<dbReference type="InterPro" id="IPR025989">
    <property type="entry name" value="Virulence_F_dom"/>
</dbReference>
<dbReference type="AlphaFoldDB" id="A0A382NH95"/>
<dbReference type="EMBL" id="UINC01100191">
    <property type="protein sequence ID" value="SVC60060.1"/>
    <property type="molecule type" value="Genomic_DNA"/>
</dbReference>
<dbReference type="Pfam" id="PF13769">
    <property type="entry name" value="Virulence_fact"/>
    <property type="match status" value="1"/>
</dbReference>